<proteinExistence type="predicted"/>
<name>A0ACC1CKL6_9NEOP</name>
<evidence type="ECO:0000313" key="2">
    <source>
        <dbReference type="Proteomes" id="UP000824533"/>
    </source>
</evidence>
<dbReference type="EMBL" id="CM034408">
    <property type="protein sequence ID" value="KAJ0172032.1"/>
    <property type="molecule type" value="Genomic_DNA"/>
</dbReference>
<reference evidence="1 2" key="1">
    <citation type="journal article" date="2021" name="Front. Genet.">
        <title>Chromosome-Level Genome Assembly Reveals Significant Gene Expansion in the Toll and IMD Signaling Pathways of Dendrolimus kikuchii.</title>
        <authorList>
            <person name="Zhou J."/>
            <person name="Wu P."/>
            <person name="Xiong Z."/>
            <person name="Liu N."/>
            <person name="Zhao N."/>
            <person name="Ji M."/>
            <person name="Qiu Y."/>
            <person name="Yang B."/>
        </authorList>
    </citation>
    <scope>NUCLEOTIDE SEQUENCE [LARGE SCALE GENOMIC DNA]</scope>
    <source>
        <strain evidence="1">Ann1</strain>
    </source>
</reference>
<organism evidence="1 2">
    <name type="scientific">Dendrolimus kikuchii</name>
    <dbReference type="NCBI Taxonomy" id="765133"/>
    <lineage>
        <taxon>Eukaryota</taxon>
        <taxon>Metazoa</taxon>
        <taxon>Ecdysozoa</taxon>
        <taxon>Arthropoda</taxon>
        <taxon>Hexapoda</taxon>
        <taxon>Insecta</taxon>
        <taxon>Pterygota</taxon>
        <taxon>Neoptera</taxon>
        <taxon>Endopterygota</taxon>
        <taxon>Lepidoptera</taxon>
        <taxon>Glossata</taxon>
        <taxon>Ditrysia</taxon>
        <taxon>Bombycoidea</taxon>
        <taxon>Lasiocampidae</taxon>
        <taxon>Dendrolimus</taxon>
    </lineage>
</organism>
<keyword evidence="2" id="KW-1185">Reference proteome</keyword>
<accession>A0ACC1CKL6</accession>
<comment type="caution">
    <text evidence="1">The sequence shown here is derived from an EMBL/GenBank/DDBJ whole genome shotgun (WGS) entry which is preliminary data.</text>
</comment>
<dbReference type="Proteomes" id="UP000824533">
    <property type="component" value="Linkage Group LG22"/>
</dbReference>
<protein>
    <submittedName>
        <fullName evidence="1">Uncharacterized protein</fullName>
    </submittedName>
</protein>
<evidence type="ECO:0000313" key="1">
    <source>
        <dbReference type="EMBL" id="KAJ0172032.1"/>
    </source>
</evidence>
<gene>
    <name evidence="1" type="ORF">K1T71_012005</name>
</gene>
<sequence length="150" mass="16312">MSLELQPYRYDVSRLEQLLLQIGDAFNIRIVWDNETAAWTGALALAGGIIGGYAGGRMGAALGAGIATATGLTVSTVISLRELWATIKEKLKGILFIILNHLRRLDASDYIRAIDILMARTASRRELAMTIIHFIADKLGREVLSSVTVA</sequence>